<dbReference type="Proteomes" id="UP000176405">
    <property type="component" value="Unassembled WGS sequence"/>
</dbReference>
<evidence type="ECO:0000313" key="1">
    <source>
        <dbReference type="EMBL" id="OGE36671.1"/>
    </source>
</evidence>
<gene>
    <name evidence="1" type="ORF">A3E45_02775</name>
</gene>
<accession>A0A1F5K7P0</accession>
<evidence type="ECO:0000313" key="2">
    <source>
        <dbReference type="Proteomes" id="UP000176405"/>
    </source>
</evidence>
<organism evidence="1 2">
    <name type="scientific">Candidatus Daviesbacteria bacterium RIFCSPHIGHO2_12_FULL_43_11</name>
    <dbReference type="NCBI Taxonomy" id="1797780"/>
    <lineage>
        <taxon>Bacteria</taxon>
        <taxon>Candidatus Daviesiibacteriota</taxon>
    </lineage>
</organism>
<proteinExistence type="predicted"/>
<sequence length="98" mass="10980">MVERQGGSEESIDKPGNILTPETLAGRLGAIGQEKDKFIGALHNIIANWGAGFLDYHFGFVWGGFRRLAFRQRGKGRAHFRTYLEETSAEKDAPQLHH</sequence>
<name>A0A1F5K7P0_9BACT</name>
<dbReference type="STRING" id="1797780.A3E45_02775"/>
<dbReference type="EMBL" id="MFDH01000010">
    <property type="protein sequence ID" value="OGE36671.1"/>
    <property type="molecule type" value="Genomic_DNA"/>
</dbReference>
<protein>
    <submittedName>
        <fullName evidence="1">Uncharacterized protein</fullName>
    </submittedName>
</protein>
<dbReference type="AlphaFoldDB" id="A0A1F5K7P0"/>
<comment type="caution">
    <text evidence="1">The sequence shown here is derived from an EMBL/GenBank/DDBJ whole genome shotgun (WGS) entry which is preliminary data.</text>
</comment>
<reference evidence="1 2" key="1">
    <citation type="journal article" date="2016" name="Nat. Commun.">
        <title>Thousands of microbial genomes shed light on interconnected biogeochemical processes in an aquifer system.</title>
        <authorList>
            <person name="Anantharaman K."/>
            <person name="Brown C.T."/>
            <person name="Hug L.A."/>
            <person name="Sharon I."/>
            <person name="Castelle C.J."/>
            <person name="Probst A.J."/>
            <person name="Thomas B.C."/>
            <person name="Singh A."/>
            <person name="Wilkins M.J."/>
            <person name="Karaoz U."/>
            <person name="Brodie E.L."/>
            <person name="Williams K.H."/>
            <person name="Hubbard S.S."/>
            <person name="Banfield J.F."/>
        </authorList>
    </citation>
    <scope>NUCLEOTIDE SEQUENCE [LARGE SCALE GENOMIC DNA]</scope>
</reference>